<dbReference type="RefSeq" id="WP_079709154.1">
    <property type="nucleotide sequence ID" value="NZ_BAABQN010000005.1"/>
</dbReference>
<feature type="transmembrane region" description="Helical" evidence="1">
    <location>
        <begin position="6"/>
        <end position="22"/>
    </location>
</feature>
<evidence type="ECO:0000256" key="1">
    <source>
        <dbReference type="SAM" id="Phobius"/>
    </source>
</evidence>
<dbReference type="InterPro" id="IPR021324">
    <property type="entry name" value="DUF2929"/>
</dbReference>
<organism evidence="2 3">
    <name type="scientific">Paraliobacillus ryukyuensis</name>
    <dbReference type="NCBI Taxonomy" id="200904"/>
    <lineage>
        <taxon>Bacteria</taxon>
        <taxon>Bacillati</taxon>
        <taxon>Bacillota</taxon>
        <taxon>Bacilli</taxon>
        <taxon>Bacillales</taxon>
        <taxon>Bacillaceae</taxon>
        <taxon>Paraliobacillus</taxon>
    </lineage>
</organism>
<name>A0A366E9R5_9BACI</name>
<feature type="transmembrane region" description="Helical" evidence="1">
    <location>
        <begin position="34"/>
        <end position="53"/>
    </location>
</feature>
<proteinExistence type="predicted"/>
<gene>
    <name evidence="2" type="ORF">DES48_10554</name>
</gene>
<evidence type="ECO:0000313" key="3">
    <source>
        <dbReference type="Proteomes" id="UP000252254"/>
    </source>
</evidence>
<comment type="caution">
    <text evidence="2">The sequence shown here is derived from an EMBL/GenBank/DDBJ whole genome shotgun (WGS) entry which is preliminary data.</text>
</comment>
<evidence type="ECO:0000313" key="2">
    <source>
        <dbReference type="EMBL" id="RBO98204.1"/>
    </source>
</evidence>
<keyword evidence="3" id="KW-1185">Reference proteome</keyword>
<reference evidence="2 3" key="1">
    <citation type="submission" date="2018-06" db="EMBL/GenBank/DDBJ databases">
        <title>Genomic Encyclopedia of Type Strains, Phase IV (KMG-IV): sequencing the most valuable type-strain genomes for metagenomic binning, comparative biology and taxonomic classification.</title>
        <authorList>
            <person name="Goeker M."/>
        </authorList>
    </citation>
    <scope>NUCLEOTIDE SEQUENCE [LARGE SCALE GENOMIC DNA]</scope>
    <source>
        <strain evidence="2 3">DSM 15140</strain>
    </source>
</reference>
<dbReference type="AlphaFoldDB" id="A0A366E9R5"/>
<sequence>MRYLGVIIWSFAISCVLGYVLLSMAGKSFSLTPVLVLTVTLSIVVAIVGDGIITKQDASEIAE</sequence>
<keyword evidence="1" id="KW-0472">Membrane</keyword>
<keyword evidence="1" id="KW-0812">Transmembrane</keyword>
<protein>
    <submittedName>
        <fullName evidence="2">DUF2929 family protein</fullName>
    </submittedName>
</protein>
<accession>A0A366E9R5</accession>
<keyword evidence="1" id="KW-1133">Transmembrane helix</keyword>
<dbReference type="Pfam" id="PF11151">
    <property type="entry name" value="DUF2929"/>
    <property type="match status" value="1"/>
</dbReference>
<dbReference type="PROSITE" id="PS51257">
    <property type="entry name" value="PROKAR_LIPOPROTEIN"/>
    <property type="match status" value="1"/>
</dbReference>
<dbReference type="EMBL" id="QNRI01000005">
    <property type="protein sequence ID" value="RBO98204.1"/>
    <property type="molecule type" value="Genomic_DNA"/>
</dbReference>
<dbReference type="Proteomes" id="UP000252254">
    <property type="component" value="Unassembled WGS sequence"/>
</dbReference>